<keyword evidence="3" id="KW-1185">Reference proteome</keyword>
<dbReference type="NCBIfam" id="TIGR00199">
    <property type="entry name" value="PncC_domain"/>
    <property type="match status" value="1"/>
</dbReference>
<dbReference type="HOGENOM" id="CLU_030805_1_1_5"/>
<dbReference type="InterPro" id="IPR008136">
    <property type="entry name" value="CinA_C"/>
</dbReference>
<dbReference type="EMBL" id="CP000697">
    <property type="protein sequence ID" value="ABQ31112.1"/>
    <property type="molecule type" value="Genomic_DNA"/>
</dbReference>
<dbReference type="STRING" id="349163.Acry_1911"/>
<name>A5FZT0_ACICJ</name>
<dbReference type="InterPro" id="IPR036653">
    <property type="entry name" value="CinA-like_C"/>
</dbReference>
<proteinExistence type="predicted"/>
<dbReference type="RefSeq" id="WP_012039711.1">
    <property type="nucleotide sequence ID" value="NC_009484.1"/>
</dbReference>
<sequence>MNPRAAAVIGRAREAGRTIATAESCTGGMIAAALTDIAGASAVFGHGFVSYANDAKVAMLGVEPGLIAREGAVSETVARAMAEGARARAGADLAVAVTGIAGPEGGSAEKPVGTVWFGLARKDGATLAERRVFPGGRDAVRRATVDHALDLLAAALG</sequence>
<reference evidence="2 3" key="1">
    <citation type="submission" date="2007-05" db="EMBL/GenBank/DDBJ databases">
        <title>Complete sequence of chromosome of Acidiphilium cryptum JF-5.</title>
        <authorList>
            <consortium name="US DOE Joint Genome Institute"/>
            <person name="Copeland A."/>
            <person name="Lucas S."/>
            <person name="Lapidus A."/>
            <person name="Barry K."/>
            <person name="Detter J.C."/>
            <person name="Glavina del Rio T."/>
            <person name="Hammon N."/>
            <person name="Israni S."/>
            <person name="Dalin E."/>
            <person name="Tice H."/>
            <person name="Pitluck S."/>
            <person name="Sims D."/>
            <person name="Brettin T."/>
            <person name="Bruce D."/>
            <person name="Han C."/>
            <person name="Schmutz J."/>
            <person name="Larimer F."/>
            <person name="Land M."/>
            <person name="Hauser L."/>
            <person name="Kyrpides N."/>
            <person name="Kim E."/>
            <person name="Magnuson T."/>
            <person name="Richardson P."/>
        </authorList>
    </citation>
    <scope>NUCLEOTIDE SEQUENCE [LARGE SCALE GENOMIC DNA]</scope>
    <source>
        <strain evidence="2 3">JF-5</strain>
    </source>
</reference>
<dbReference type="Proteomes" id="UP000000245">
    <property type="component" value="Chromosome"/>
</dbReference>
<dbReference type="SUPFAM" id="SSF142433">
    <property type="entry name" value="CinA-like"/>
    <property type="match status" value="1"/>
</dbReference>
<organism evidence="2 3">
    <name type="scientific">Acidiphilium cryptum (strain JF-5)</name>
    <dbReference type="NCBI Taxonomy" id="349163"/>
    <lineage>
        <taxon>Bacteria</taxon>
        <taxon>Pseudomonadati</taxon>
        <taxon>Pseudomonadota</taxon>
        <taxon>Alphaproteobacteria</taxon>
        <taxon>Acetobacterales</taxon>
        <taxon>Acidocellaceae</taxon>
        <taxon>Acidiphilium</taxon>
    </lineage>
</organism>
<dbReference type="eggNOG" id="COG1546">
    <property type="taxonomic scope" value="Bacteria"/>
</dbReference>
<evidence type="ECO:0000259" key="1">
    <source>
        <dbReference type="Pfam" id="PF02464"/>
    </source>
</evidence>
<dbReference type="Gene3D" id="3.90.950.20">
    <property type="entry name" value="CinA-like"/>
    <property type="match status" value="1"/>
</dbReference>
<gene>
    <name evidence="2" type="ordered locus">Acry_1911</name>
</gene>
<evidence type="ECO:0000313" key="2">
    <source>
        <dbReference type="EMBL" id="ABQ31112.1"/>
    </source>
</evidence>
<dbReference type="Pfam" id="PF02464">
    <property type="entry name" value="CinA"/>
    <property type="match status" value="1"/>
</dbReference>
<dbReference type="KEGG" id="acr:Acry_1911"/>
<evidence type="ECO:0000313" key="3">
    <source>
        <dbReference type="Proteomes" id="UP000000245"/>
    </source>
</evidence>
<accession>A5FZT0</accession>
<feature type="domain" description="CinA C-terminal" evidence="1">
    <location>
        <begin position="5"/>
        <end position="155"/>
    </location>
</feature>
<dbReference type="AlphaFoldDB" id="A5FZT0"/>
<protein>
    <submittedName>
        <fullName evidence="2">CinA domain protein</fullName>
    </submittedName>
</protein>